<dbReference type="OrthoDB" id="3799542at2759"/>
<keyword evidence="4" id="KW-1185">Reference proteome</keyword>
<keyword evidence="1" id="KW-1133">Transmembrane helix</keyword>
<dbReference type="Proteomes" id="UP000800035">
    <property type="component" value="Unassembled WGS sequence"/>
</dbReference>
<accession>A0A6A5TNI3</accession>
<keyword evidence="2" id="KW-0732">Signal</keyword>
<gene>
    <name evidence="3" type="ORF">CC80DRAFT_495437</name>
</gene>
<keyword evidence="1" id="KW-0472">Membrane</keyword>
<feature type="chain" id="PRO_5025661061" description="ABC transmembrane type-1 domain-containing protein" evidence="2">
    <location>
        <begin position="28"/>
        <end position="159"/>
    </location>
</feature>
<sequence>MTTLTTLLPLSLPLSLSLFLLPPKTSPLSLPAFYESLHESPRLPASPTPLDRARYTIHKAYYQYLITFSAYMLSTFERLLLDATMAFLVSVFVWGMMWIAPLLVRVVVGVVGGGGVVGGREFGGVLREGMEGADVSLVVVTTVFGKGAVGNATCTAFRA</sequence>
<evidence type="ECO:0000313" key="4">
    <source>
        <dbReference type="Proteomes" id="UP000800035"/>
    </source>
</evidence>
<dbReference type="EMBL" id="ML977011">
    <property type="protein sequence ID" value="KAF1952376.1"/>
    <property type="molecule type" value="Genomic_DNA"/>
</dbReference>
<keyword evidence="1" id="KW-0812">Transmembrane</keyword>
<dbReference type="AlphaFoldDB" id="A0A6A5TNI3"/>
<protein>
    <recommendedName>
        <fullName evidence="5">ABC transmembrane type-1 domain-containing protein</fullName>
    </recommendedName>
</protein>
<reference evidence="3" key="1">
    <citation type="journal article" date="2020" name="Stud. Mycol.">
        <title>101 Dothideomycetes genomes: a test case for predicting lifestyles and emergence of pathogens.</title>
        <authorList>
            <person name="Haridas S."/>
            <person name="Albert R."/>
            <person name="Binder M."/>
            <person name="Bloem J."/>
            <person name="Labutti K."/>
            <person name="Salamov A."/>
            <person name="Andreopoulos B."/>
            <person name="Baker S."/>
            <person name="Barry K."/>
            <person name="Bills G."/>
            <person name="Bluhm B."/>
            <person name="Cannon C."/>
            <person name="Castanera R."/>
            <person name="Culley D."/>
            <person name="Daum C."/>
            <person name="Ezra D."/>
            <person name="Gonzalez J."/>
            <person name="Henrissat B."/>
            <person name="Kuo A."/>
            <person name="Liang C."/>
            <person name="Lipzen A."/>
            <person name="Lutzoni F."/>
            <person name="Magnuson J."/>
            <person name="Mondo S."/>
            <person name="Nolan M."/>
            <person name="Ohm R."/>
            <person name="Pangilinan J."/>
            <person name="Park H.-J."/>
            <person name="Ramirez L."/>
            <person name="Alfaro M."/>
            <person name="Sun H."/>
            <person name="Tritt A."/>
            <person name="Yoshinaga Y."/>
            <person name="Zwiers L.-H."/>
            <person name="Turgeon B."/>
            <person name="Goodwin S."/>
            <person name="Spatafora J."/>
            <person name="Crous P."/>
            <person name="Grigoriev I."/>
        </authorList>
    </citation>
    <scope>NUCLEOTIDE SEQUENCE</scope>
    <source>
        <strain evidence="3">CBS 675.92</strain>
    </source>
</reference>
<organism evidence="3 4">
    <name type="scientific">Byssothecium circinans</name>
    <dbReference type="NCBI Taxonomy" id="147558"/>
    <lineage>
        <taxon>Eukaryota</taxon>
        <taxon>Fungi</taxon>
        <taxon>Dikarya</taxon>
        <taxon>Ascomycota</taxon>
        <taxon>Pezizomycotina</taxon>
        <taxon>Dothideomycetes</taxon>
        <taxon>Pleosporomycetidae</taxon>
        <taxon>Pleosporales</taxon>
        <taxon>Massarineae</taxon>
        <taxon>Massarinaceae</taxon>
        <taxon>Byssothecium</taxon>
    </lineage>
</organism>
<evidence type="ECO:0000256" key="2">
    <source>
        <dbReference type="SAM" id="SignalP"/>
    </source>
</evidence>
<name>A0A6A5TNI3_9PLEO</name>
<evidence type="ECO:0008006" key="5">
    <source>
        <dbReference type="Google" id="ProtNLM"/>
    </source>
</evidence>
<proteinExistence type="predicted"/>
<evidence type="ECO:0000256" key="1">
    <source>
        <dbReference type="SAM" id="Phobius"/>
    </source>
</evidence>
<evidence type="ECO:0000313" key="3">
    <source>
        <dbReference type="EMBL" id="KAF1952376.1"/>
    </source>
</evidence>
<feature type="signal peptide" evidence="2">
    <location>
        <begin position="1"/>
        <end position="27"/>
    </location>
</feature>
<feature type="transmembrane region" description="Helical" evidence="1">
    <location>
        <begin position="55"/>
        <end position="73"/>
    </location>
</feature>